<organism evidence="2 3">
    <name type="scientific">Syntrophotalea acetylenica</name>
    <name type="common">Pelobacter acetylenicus</name>
    <dbReference type="NCBI Taxonomy" id="29542"/>
    <lineage>
        <taxon>Bacteria</taxon>
        <taxon>Pseudomonadati</taxon>
        <taxon>Thermodesulfobacteriota</taxon>
        <taxon>Desulfuromonadia</taxon>
        <taxon>Desulfuromonadales</taxon>
        <taxon>Syntrophotaleaceae</taxon>
        <taxon>Syntrophotalea</taxon>
    </lineage>
</organism>
<gene>
    <name evidence="2" type="ORF">A7E75_12590</name>
</gene>
<dbReference type="STRING" id="29542.A6070_06605"/>
<feature type="domain" description="PD-(D/E)XK endonuclease-like" evidence="1">
    <location>
        <begin position="610"/>
        <end position="879"/>
    </location>
</feature>
<dbReference type="NCBIfam" id="TIGR03623">
    <property type="entry name" value="probable DNA repair protein"/>
    <property type="match status" value="1"/>
</dbReference>
<dbReference type="Proteomes" id="UP000182264">
    <property type="component" value="Chromosome"/>
</dbReference>
<dbReference type="RefSeq" id="WP_072287598.1">
    <property type="nucleotide sequence ID" value="NZ_CP015455.1"/>
</dbReference>
<dbReference type="InterPro" id="IPR027417">
    <property type="entry name" value="P-loop_NTPase"/>
</dbReference>
<evidence type="ECO:0000313" key="2">
    <source>
        <dbReference type="EMBL" id="APG25754.1"/>
    </source>
</evidence>
<dbReference type="SUPFAM" id="SSF52540">
    <property type="entry name" value="P-loop containing nucleoside triphosphate hydrolases"/>
    <property type="match status" value="1"/>
</dbReference>
<dbReference type="KEGG" id="pace:A6070_06605"/>
<dbReference type="EMBL" id="CP015518">
    <property type="protein sequence ID" value="APG25754.1"/>
    <property type="molecule type" value="Genomic_DNA"/>
</dbReference>
<protein>
    <recommendedName>
        <fullName evidence="1">PD-(D/E)XK endonuclease-like domain-containing protein</fullName>
    </recommendedName>
</protein>
<dbReference type="AlphaFoldDB" id="A0A1L3GIL6"/>
<dbReference type="InterPro" id="IPR038726">
    <property type="entry name" value="PDDEXK_AddAB-type"/>
</dbReference>
<accession>A0A1L3GIL6</accession>
<dbReference type="InterPro" id="IPR019925">
    <property type="entry name" value="DNA_repair_protein_predicted"/>
</dbReference>
<name>A0A1L3GIL6_SYNAC</name>
<evidence type="ECO:0000313" key="3">
    <source>
        <dbReference type="Proteomes" id="UP000182264"/>
    </source>
</evidence>
<evidence type="ECO:0000259" key="1">
    <source>
        <dbReference type="Pfam" id="PF12705"/>
    </source>
</evidence>
<dbReference type="OrthoDB" id="9761147at2"/>
<keyword evidence="3" id="KW-1185">Reference proteome</keyword>
<dbReference type="Gene3D" id="3.40.50.300">
    <property type="entry name" value="P-loop containing nucleotide triphosphate hydrolases"/>
    <property type="match status" value="1"/>
</dbReference>
<dbReference type="InterPro" id="IPR011604">
    <property type="entry name" value="PDDEXK-like_dom_sf"/>
</dbReference>
<dbReference type="Pfam" id="PF12705">
    <property type="entry name" value="PDDEXK_1"/>
    <property type="match status" value="1"/>
</dbReference>
<reference evidence="2 3" key="1">
    <citation type="journal article" date="2017" name="Genome Announc.">
        <title>Complete Genome Sequences of Two Acetylene-Fermenting Pelobacter acetylenicus Strains.</title>
        <authorList>
            <person name="Sutton J.M."/>
            <person name="Baesman S.M."/>
            <person name="Fierst J.L."/>
            <person name="Poret-Peterson A.T."/>
            <person name="Oremland R.S."/>
            <person name="Dunlap D.S."/>
            <person name="Akob D.M."/>
        </authorList>
    </citation>
    <scope>NUCLEOTIDE SEQUENCE [LARGE SCALE GENOMIC DNA]</scope>
    <source>
        <strain evidence="2 3">DSM 3247</strain>
    </source>
</reference>
<sequence>MSAVTLDIMVSRLEQGALVLTVNKRLARYLRQTYDLRQRQAGHSVWQSPAVHSFDGWQRRLCARLGLDDNTLDPVQAQRLWERAIEDDPEAADSGLLRIAEAARQAGKAHLLLCQYGADFPAGEGGADHRAFLRWRQRYNQLCLEGGWDDPALLQGRFLQALQDDAVSLPHEIWLAGFDDCPPMVTRLCAIAEARGATVRHWMPPASPRREAGLAAFADVEQEVRGCARWVRRMLECQSGSIGVIALDMSGYQDCLQRIFCEELSPGALLPGAGPEKVFNLSLGRPLAKEAMIVAALEWLSLGHVVPLDTLGYLLRSPFIWGHLVEQHSRALLDRELRSLRAGQLPLRQVVRFARQGLRKKIGISDILARQLDAALHILPDSSPRLPGAWARQFALLLEACQWPGDRSLDSREYQIFTAWKELLAGMARLDPVCEPMKRGEALGILRRLAADTVFQPEGSAGRVQVLGALETAGMQFDAAWVLGVHEEVLPAPARPHPLLPIELQRRFGMPHADAVRELDFACKVTERLLVCAPELVVSWPLQLDGRERHPATLVRHLPQILPELSESRCPSGLIKAGDACLESLIDAAGPPVPASARISGGTAILKDQALCPFRAFARHRLGARGLDTASLGFDGLDRGSLVHRVLEWFWEDVRDWWALTALPSETLSGTLAGLAERALEEMETERRIALPPGQKRLEQERLLALLQEWLQAEAQRPPFTVETLESWHRETFGALTLQTRIDRIDRLADGSQIIIDYKTGIASVADWLGDRPVEPQLPLYAMGRGGAGPAAVAFGKLRRGDCGFIGIGRSGELLPGVAAASGHRLLAGSEIADWEGLLRSWRLALQQLGDDFSRGKAVVDPVDSRRACERCDLQPLCRLSERDAMLGGDDLSCN</sequence>
<proteinExistence type="predicted"/>
<dbReference type="Gene3D" id="3.90.320.10">
    <property type="match status" value="1"/>
</dbReference>